<reference evidence="1 2" key="1">
    <citation type="journal article" date="2022" name="Plant J.">
        <title>Chromosome-level genome of Camellia lanceoleosa provides a valuable resource for understanding genome evolution and self-incompatibility.</title>
        <authorList>
            <person name="Gong W."/>
            <person name="Xiao S."/>
            <person name="Wang L."/>
            <person name="Liao Z."/>
            <person name="Chang Y."/>
            <person name="Mo W."/>
            <person name="Hu G."/>
            <person name="Li W."/>
            <person name="Zhao G."/>
            <person name="Zhu H."/>
            <person name="Hu X."/>
            <person name="Ji K."/>
            <person name="Xiang X."/>
            <person name="Song Q."/>
            <person name="Yuan D."/>
            <person name="Jin S."/>
            <person name="Zhang L."/>
        </authorList>
    </citation>
    <scope>NUCLEOTIDE SEQUENCE [LARGE SCALE GENOMIC DNA]</scope>
    <source>
        <strain evidence="1">SQ_2022a</strain>
    </source>
</reference>
<name>A0ACC0IW30_9ERIC</name>
<comment type="caution">
    <text evidence="1">The sequence shown here is derived from an EMBL/GenBank/DDBJ whole genome shotgun (WGS) entry which is preliminary data.</text>
</comment>
<gene>
    <name evidence="1" type="ORF">LOK49_LG01G00801</name>
</gene>
<sequence>MLKIRIIIKTITINVVGIMGPFPPSNADPRYSKEFANKLGVVCDCCDGEEGDQCRSSWEGSCSKLRCLPWKYH</sequence>
<proteinExistence type="predicted"/>
<evidence type="ECO:0000313" key="1">
    <source>
        <dbReference type="EMBL" id="KAI8028704.1"/>
    </source>
</evidence>
<accession>A0ACC0IW30</accession>
<keyword evidence="2" id="KW-1185">Reference proteome</keyword>
<organism evidence="1 2">
    <name type="scientific">Camellia lanceoleosa</name>
    <dbReference type="NCBI Taxonomy" id="1840588"/>
    <lineage>
        <taxon>Eukaryota</taxon>
        <taxon>Viridiplantae</taxon>
        <taxon>Streptophyta</taxon>
        <taxon>Embryophyta</taxon>
        <taxon>Tracheophyta</taxon>
        <taxon>Spermatophyta</taxon>
        <taxon>Magnoliopsida</taxon>
        <taxon>eudicotyledons</taxon>
        <taxon>Gunneridae</taxon>
        <taxon>Pentapetalae</taxon>
        <taxon>asterids</taxon>
        <taxon>Ericales</taxon>
        <taxon>Theaceae</taxon>
        <taxon>Camellia</taxon>
    </lineage>
</organism>
<dbReference type="EMBL" id="CM045758">
    <property type="protein sequence ID" value="KAI8028704.1"/>
    <property type="molecule type" value="Genomic_DNA"/>
</dbReference>
<protein>
    <submittedName>
        <fullName evidence="1">Uncharacterized protein</fullName>
    </submittedName>
</protein>
<evidence type="ECO:0000313" key="2">
    <source>
        <dbReference type="Proteomes" id="UP001060215"/>
    </source>
</evidence>
<dbReference type="Proteomes" id="UP001060215">
    <property type="component" value="Chromosome 1"/>
</dbReference>